<evidence type="ECO:0000256" key="1">
    <source>
        <dbReference type="SAM" id="MobiDB-lite"/>
    </source>
</evidence>
<evidence type="ECO:0000313" key="3">
    <source>
        <dbReference type="EMBL" id="MFC4560541.1"/>
    </source>
</evidence>
<evidence type="ECO:0000313" key="4">
    <source>
        <dbReference type="Proteomes" id="UP001595923"/>
    </source>
</evidence>
<feature type="compositionally biased region" description="Low complexity" evidence="1">
    <location>
        <begin position="48"/>
        <end position="92"/>
    </location>
</feature>
<dbReference type="InterPro" id="IPR058442">
    <property type="entry name" value="DUF8129"/>
</dbReference>
<proteinExistence type="predicted"/>
<dbReference type="Proteomes" id="UP001595923">
    <property type="component" value="Unassembled WGS sequence"/>
</dbReference>
<sequence>MSNPSIASKLISVVKGIFGPKEAKEGAAPGTAASGAAAPAAAKDEAVVKAPAPAEAETAADAPAATATETETAATPAPSPAGDDAPAPAASETEVKEPVSAAPAAGGGTAPGAKADPEPPAAVPGQDDSEITREEKTAIADELEAAAAATQIASDDVLEKVRKEAAPAAENLAVPGYDGLSLPSIRARLRKLTLDEVRELRAYEVAHGERAEFIKMYDNRIAKLQAEPAAE</sequence>
<accession>A0ABV9DQR0</accession>
<comment type="caution">
    <text evidence="3">The sequence shown here is derived from an EMBL/GenBank/DDBJ whole genome shotgun (WGS) entry which is preliminary data.</text>
</comment>
<evidence type="ECO:0000259" key="2">
    <source>
        <dbReference type="Pfam" id="PF26450"/>
    </source>
</evidence>
<dbReference type="EMBL" id="JBHSFQ010000001">
    <property type="protein sequence ID" value="MFC4560541.1"/>
    <property type="molecule type" value="Genomic_DNA"/>
</dbReference>
<feature type="compositionally biased region" description="Low complexity" evidence="1">
    <location>
        <begin position="26"/>
        <end position="41"/>
    </location>
</feature>
<gene>
    <name evidence="3" type="ORF">ACFO4E_01595</name>
</gene>
<keyword evidence="4" id="KW-1185">Reference proteome</keyword>
<dbReference type="Pfam" id="PF26450">
    <property type="entry name" value="DUF8129"/>
    <property type="match status" value="1"/>
</dbReference>
<protein>
    <recommendedName>
        <fullName evidence="2">DUF8129 domain-containing protein</fullName>
    </recommendedName>
</protein>
<dbReference type="RefSeq" id="WP_378570746.1">
    <property type="nucleotide sequence ID" value="NZ_JBHSFQ010000001.1"/>
</dbReference>
<feature type="region of interest" description="Disordered" evidence="1">
    <location>
        <begin position="22"/>
        <end position="136"/>
    </location>
</feature>
<organism evidence="3 4">
    <name type="scientific">Nocardiopsis mangrovi</name>
    <dbReference type="NCBI Taxonomy" id="1179818"/>
    <lineage>
        <taxon>Bacteria</taxon>
        <taxon>Bacillati</taxon>
        <taxon>Actinomycetota</taxon>
        <taxon>Actinomycetes</taxon>
        <taxon>Streptosporangiales</taxon>
        <taxon>Nocardiopsidaceae</taxon>
        <taxon>Nocardiopsis</taxon>
    </lineage>
</organism>
<feature type="domain" description="DUF8129" evidence="2">
    <location>
        <begin position="182"/>
        <end position="224"/>
    </location>
</feature>
<name>A0ABV9DQR0_9ACTN</name>
<reference evidence="4" key="1">
    <citation type="journal article" date="2019" name="Int. J. Syst. Evol. Microbiol.">
        <title>The Global Catalogue of Microorganisms (GCM) 10K type strain sequencing project: providing services to taxonomists for standard genome sequencing and annotation.</title>
        <authorList>
            <consortium name="The Broad Institute Genomics Platform"/>
            <consortium name="The Broad Institute Genome Sequencing Center for Infectious Disease"/>
            <person name="Wu L."/>
            <person name="Ma J."/>
        </authorList>
    </citation>
    <scope>NUCLEOTIDE SEQUENCE [LARGE SCALE GENOMIC DNA]</scope>
    <source>
        <strain evidence="4">XZYJ18</strain>
    </source>
</reference>